<evidence type="ECO:0000256" key="2">
    <source>
        <dbReference type="SAM" id="Phobius"/>
    </source>
</evidence>
<evidence type="ECO:0000313" key="5">
    <source>
        <dbReference type="Proteomes" id="UP001331761"/>
    </source>
</evidence>
<feature type="domain" description="Endoplasmic reticulum metallopeptidase 1-like C-terminal" evidence="3">
    <location>
        <begin position="150"/>
        <end position="355"/>
    </location>
</feature>
<accession>A0AAN8J1S9</accession>
<name>A0AAN8J1S9_TRICO</name>
<gene>
    <name evidence="4" type="ORF">GCK32_011175</name>
</gene>
<keyword evidence="2" id="KW-0812">Transmembrane</keyword>
<dbReference type="Pfam" id="PF22248">
    <property type="entry name" value="ERMP1_C"/>
    <property type="match status" value="1"/>
</dbReference>
<organism evidence="4 5">
    <name type="scientific">Trichostrongylus colubriformis</name>
    <name type="common">Black scour worm</name>
    <dbReference type="NCBI Taxonomy" id="6319"/>
    <lineage>
        <taxon>Eukaryota</taxon>
        <taxon>Metazoa</taxon>
        <taxon>Ecdysozoa</taxon>
        <taxon>Nematoda</taxon>
        <taxon>Chromadorea</taxon>
        <taxon>Rhabditida</taxon>
        <taxon>Rhabditina</taxon>
        <taxon>Rhabditomorpha</taxon>
        <taxon>Strongyloidea</taxon>
        <taxon>Trichostrongylidae</taxon>
        <taxon>Trichostrongylus</taxon>
    </lineage>
</organism>
<protein>
    <recommendedName>
        <fullName evidence="3">Endoplasmic reticulum metallopeptidase 1-like C-terminal domain-containing protein</fullName>
    </recommendedName>
</protein>
<dbReference type="AlphaFoldDB" id="A0AAN8J1S9"/>
<dbReference type="EMBL" id="WIXE01011735">
    <property type="protein sequence ID" value="KAK5976534.1"/>
    <property type="molecule type" value="Genomic_DNA"/>
</dbReference>
<evidence type="ECO:0000313" key="4">
    <source>
        <dbReference type="EMBL" id="KAK5976534.1"/>
    </source>
</evidence>
<reference evidence="4 5" key="1">
    <citation type="submission" date="2019-10" db="EMBL/GenBank/DDBJ databases">
        <title>Assembly and Annotation for the nematode Trichostrongylus colubriformis.</title>
        <authorList>
            <person name="Martin J."/>
        </authorList>
    </citation>
    <scope>NUCLEOTIDE SEQUENCE [LARGE SCALE GENOMIC DNA]</scope>
    <source>
        <strain evidence="4">G859</strain>
        <tissue evidence="4">Whole worm</tissue>
    </source>
</reference>
<evidence type="ECO:0000256" key="1">
    <source>
        <dbReference type="ARBA" id="ARBA00010918"/>
    </source>
</evidence>
<evidence type="ECO:0000259" key="3">
    <source>
        <dbReference type="Pfam" id="PF22248"/>
    </source>
</evidence>
<dbReference type="Proteomes" id="UP001331761">
    <property type="component" value="Unassembled WGS sequence"/>
</dbReference>
<proteinExistence type="inferred from homology"/>
<dbReference type="InterPro" id="IPR053973">
    <property type="entry name" value="ERMP1-like_C"/>
</dbReference>
<sequence length="382" mass="43560">MVAVILSFLTIRGVSSSFVFTLMLVPLLGGLIKSKNEWTLVIKHILLHTPCYGMVIYLSSMVLSIFIPIMGRTSTNPELLVAIMVNFSTYIIVLSLLPLVTTTVNKRAQADTTMSEFFEMVGSILFTAAAVLALMHLLYRSPYNYTDEYPVPRRVQIFHANRAFHTKDQSVKSRDSALFVIAQDYRGAEDIPFVDGNYSKLECAYDNPYCEIPLYFPTRNRIQERHIRYKTVGDALTLPETKVTMIRKSEERKKLFYDFNIKGSNQISVFLVPQSGWRLTNCSLSAPRKELDDRPLFIFLTCSGEKCGEYRFSLTLAHPGDPIADDDSQLLFGIASHYLYGDHMQSHTIRHLLAEINLKRQNDPAWAIAASAWNVDMIYQYF</sequence>
<comment type="caution">
    <text evidence="4">The sequence shown here is derived from an EMBL/GenBank/DDBJ whole genome shotgun (WGS) entry which is preliminary data.</text>
</comment>
<keyword evidence="5" id="KW-1185">Reference proteome</keyword>
<comment type="similarity">
    <text evidence="1">Belongs to the peptidase M28 family.</text>
</comment>
<keyword evidence="2" id="KW-0472">Membrane</keyword>
<keyword evidence="2" id="KW-1133">Transmembrane helix</keyword>
<feature type="transmembrane region" description="Helical" evidence="2">
    <location>
        <begin position="79"/>
        <end position="100"/>
    </location>
</feature>
<feature type="transmembrane region" description="Helical" evidence="2">
    <location>
        <begin position="40"/>
        <end position="67"/>
    </location>
</feature>
<feature type="transmembrane region" description="Helical" evidence="2">
    <location>
        <begin position="120"/>
        <end position="139"/>
    </location>
</feature>